<accession>A0A6C0Y5V4</accession>
<protein>
    <submittedName>
        <fullName evidence="1">Uncharacterized protein</fullName>
    </submittedName>
</protein>
<dbReference type="PROSITE" id="PS51257">
    <property type="entry name" value="PROKAR_LIPOPROTEIN"/>
    <property type="match status" value="1"/>
</dbReference>
<sequence length="200" mass="22320">MAVHCSKWLWGICCLSLAACDPTFNSQEGEEAQPFTPVADLQVTEDVPSKRLSEVAGQPVFPSAEDADKAVVPEAALAYVGRYQVKISCEDAYVKCETGTADFILTLLPDGTAHRSIVYLGRVMAGAQMNYHLDYWMYDETAHQIIVHRSNGVEIFYDIDDTQNLRMDLEKIATVSTVNQQYFSRNPLPAHAYYLEKSAD</sequence>
<evidence type="ECO:0000313" key="2">
    <source>
        <dbReference type="Proteomes" id="UP000503440"/>
    </source>
</evidence>
<evidence type="ECO:0000313" key="1">
    <source>
        <dbReference type="EMBL" id="QIC71252.1"/>
    </source>
</evidence>
<dbReference type="EMBL" id="CP044455">
    <property type="protein sequence ID" value="QIC71252.1"/>
    <property type="molecule type" value="Genomic_DNA"/>
</dbReference>
<dbReference type="AlphaFoldDB" id="A0A6C0Y5V4"/>
<name>A0A6C0Y5V4_9GAMM</name>
<reference evidence="1 2" key="1">
    <citation type="submission" date="2019-09" db="EMBL/GenBank/DDBJ databases">
        <title>Non-baumannii Acinetobacter spp. carrying blaNDM-1 isolated in China.</title>
        <authorList>
            <person name="Cui C."/>
            <person name="Chen C."/>
            <person name="Sun J."/>
            <person name="Liu Y."/>
        </authorList>
    </citation>
    <scope>NUCLEOTIDE SEQUENCE [LARGE SCALE GENOMIC DNA]</scope>
    <source>
        <strain evidence="1 2">B18</strain>
    </source>
</reference>
<proteinExistence type="predicted"/>
<gene>
    <name evidence="1" type="ORF">FSC09_12980</name>
</gene>
<organism evidence="1 2">
    <name type="scientific">Acinetobacter indicus</name>
    <dbReference type="NCBI Taxonomy" id="756892"/>
    <lineage>
        <taxon>Bacteria</taxon>
        <taxon>Pseudomonadati</taxon>
        <taxon>Pseudomonadota</taxon>
        <taxon>Gammaproteobacteria</taxon>
        <taxon>Moraxellales</taxon>
        <taxon>Moraxellaceae</taxon>
        <taxon>Acinetobacter</taxon>
    </lineage>
</organism>
<dbReference type="Proteomes" id="UP000503440">
    <property type="component" value="Chromosome"/>
</dbReference>